<dbReference type="AlphaFoldDB" id="A0A848M8Z2"/>
<dbReference type="Gene3D" id="3.40.50.2000">
    <property type="entry name" value="Glycogen Phosphorylase B"/>
    <property type="match status" value="2"/>
</dbReference>
<comment type="caution">
    <text evidence="3">The sequence shown here is derived from an EMBL/GenBank/DDBJ whole genome shotgun (WGS) entry which is preliminary data.</text>
</comment>
<keyword evidence="4" id="KW-1185">Reference proteome</keyword>
<name>A0A848M8Z2_PAELE</name>
<dbReference type="SUPFAM" id="SSF53756">
    <property type="entry name" value="UDP-Glycosyltransferase/glycogen phosphorylase"/>
    <property type="match status" value="1"/>
</dbReference>
<dbReference type="InterPro" id="IPR050194">
    <property type="entry name" value="Glycosyltransferase_grp1"/>
</dbReference>
<dbReference type="PANTHER" id="PTHR45947:SF3">
    <property type="entry name" value="SULFOQUINOVOSYL TRANSFERASE SQD2"/>
    <property type="match status" value="1"/>
</dbReference>
<dbReference type="Pfam" id="PF00534">
    <property type="entry name" value="Glycos_transf_1"/>
    <property type="match status" value="1"/>
</dbReference>
<dbReference type="GO" id="GO:0016757">
    <property type="term" value="F:glycosyltransferase activity"/>
    <property type="evidence" value="ECO:0007669"/>
    <property type="project" value="InterPro"/>
</dbReference>
<proteinExistence type="predicted"/>
<dbReference type="Proteomes" id="UP000565468">
    <property type="component" value="Unassembled WGS sequence"/>
</dbReference>
<dbReference type="InterPro" id="IPR001296">
    <property type="entry name" value="Glyco_trans_1"/>
</dbReference>
<evidence type="ECO:0000259" key="2">
    <source>
        <dbReference type="Pfam" id="PF13439"/>
    </source>
</evidence>
<keyword evidence="3" id="KW-0808">Transferase</keyword>
<dbReference type="EMBL" id="JABBPN010000010">
    <property type="protein sequence ID" value="NMO96552.1"/>
    <property type="molecule type" value="Genomic_DNA"/>
</dbReference>
<evidence type="ECO:0000313" key="4">
    <source>
        <dbReference type="Proteomes" id="UP000565468"/>
    </source>
</evidence>
<feature type="domain" description="Glycosyltransferase subfamily 4-like N-terminal" evidence="2">
    <location>
        <begin position="17"/>
        <end position="208"/>
    </location>
</feature>
<evidence type="ECO:0000259" key="1">
    <source>
        <dbReference type="Pfam" id="PF00534"/>
    </source>
</evidence>
<reference evidence="3 4" key="1">
    <citation type="submission" date="2020-04" db="EMBL/GenBank/DDBJ databases">
        <title>Paenibacillus algicola sp. nov., a novel marine bacterium producing alginate lyase.</title>
        <authorList>
            <person name="Huang H."/>
        </authorList>
    </citation>
    <scope>NUCLEOTIDE SEQUENCE [LARGE SCALE GENOMIC DNA]</scope>
    <source>
        <strain evidence="3 4">L7-75</strain>
    </source>
</reference>
<protein>
    <submittedName>
        <fullName evidence="3">Glycosyltransferase family 4 protein</fullName>
    </submittedName>
</protein>
<dbReference type="InterPro" id="IPR028098">
    <property type="entry name" value="Glyco_trans_4-like_N"/>
</dbReference>
<dbReference type="PANTHER" id="PTHR45947">
    <property type="entry name" value="SULFOQUINOVOSYL TRANSFERASE SQD2"/>
    <property type="match status" value="1"/>
</dbReference>
<feature type="domain" description="Glycosyl transferase family 1" evidence="1">
    <location>
        <begin position="226"/>
        <end position="382"/>
    </location>
</feature>
<evidence type="ECO:0000313" key="3">
    <source>
        <dbReference type="EMBL" id="NMO96552.1"/>
    </source>
</evidence>
<accession>A0A848M8Z2</accession>
<dbReference type="Pfam" id="PF13439">
    <property type="entry name" value="Glyco_transf_4"/>
    <property type="match status" value="1"/>
</dbReference>
<sequence>MNMVKVLLVTYFQIPFVGGLWRYMQQVKYGLEQAGHEVDIIGDGLDAFHQIGQDDRIAKTHFKKLLDLKLNARSAPGLVGNDWVKYAEWERYCLELTLASHHLEQYDVIHAQDVLAAAAVRRVKPAHIPLITSIHASAALTVLDTLRHNPSYPIPLQSPVWKYYRAMERIGGSVSDKVLLASHWLKGIMTEQFQLQAHQIRLIPYAMNIQEFEENMKKSGGLIPNKQSRKVIISTSRLSPEKGMDVLLKALGRLQQERQDWECWIVGDGDKKAEYIRQCRKLGLRGNVRFLGTRNDVAYLLAQADIFVMPSLMETLSYSVMEAQTAGLAIASSSAGGLSEAIRHQRDGLLSPPGSDEALCQNLNLLLRDDRLREKLGRRAKKFALKNRSLDGMMAALIQVYTKAISQKQHGTAGSETPRKQKSVRGLRISADHYNSLFVKPLFHPDQHVNREVWDRAVLKLPPGYKLPDMRVIQEMRRD</sequence>
<gene>
    <name evidence="3" type="ORF">HII30_12290</name>
</gene>
<dbReference type="CDD" id="cd03801">
    <property type="entry name" value="GT4_PimA-like"/>
    <property type="match status" value="1"/>
</dbReference>
<organism evidence="3 4">
    <name type="scientific">Paenibacillus lemnae</name>
    <dbReference type="NCBI Taxonomy" id="1330551"/>
    <lineage>
        <taxon>Bacteria</taxon>
        <taxon>Bacillati</taxon>
        <taxon>Bacillota</taxon>
        <taxon>Bacilli</taxon>
        <taxon>Bacillales</taxon>
        <taxon>Paenibacillaceae</taxon>
        <taxon>Paenibacillus</taxon>
    </lineage>
</organism>